<dbReference type="InterPro" id="IPR011429">
    <property type="entry name" value="Cyt_c_Planctomycete-type"/>
</dbReference>
<evidence type="ECO:0000256" key="1">
    <source>
        <dbReference type="ARBA" id="ARBA00022617"/>
    </source>
</evidence>
<evidence type="ECO:0000256" key="2">
    <source>
        <dbReference type="ARBA" id="ARBA00022723"/>
    </source>
</evidence>
<feature type="compositionally biased region" description="Basic and acidic residues" evidence="5">
    <location>
        <begin position="72"/>
        <end position="83"/>
    </location>
</feature>
<dbReference type="RefSeq" id="WP_146855361.1">
    <property type="nucleotide sequence ID" value="NZ_BKAG01000064.1"/>
</dbReference>
<dbReference type="PANTHER" id="PTHR35889:SF3">
    <property type="entry name" value="F-BOX DOMAIN-CONTAINING PROTEIN"/>
    <property type="match status" value="1"/>
</dbReference>
<dbReference type="EMBL" id="BKAG01000064">
    <property type="protein sequence ID" value="GEP45948.1"/>
    <property type="molecule type" value="Genomic_DNA"/>
</dbReference>
<dbReference type="GO" id="GO:0009055">
    <property type="term" value="F:electron transfer activity"/>
    <property type="evidence" value="ECO:0007669"/>
    <property type="project" value="InterPro"/>
</dbReference>
<sequence length="196" mass="20141">MNLPLIATLTIIGTASASAVDYAQIKNLFSQKCYACHAVSKGKTKGDLALDTPEELGKVIKPDGLMIPGSPEKSKLLDSVKLPDDDDDVMPPKGKNRLTPEEVTLLTAWIKEGASITGGGAAPAAAPAAPAPGAPAAAGVETWTSSDGKAIQATFVGMKGPDALLKMASNGEVFQVPLSRLSEESQAKIKAATGMQ</sequence>
<dbReference type="Gene3D" id="2.30.30.700">
    <property type="entry name" value="SLA1 homology domain 1"/>
    <property type="match status" value="1"/>
</dbReference>
<dbReference type="Gene3D" id="1.10.760.10">
    <property type="entry name" value="Cytochrome c-like domain"/>
    <property type="match status" value="1"/>
</dbReference>
<dbReference type="PANTHER" id="PTHR35889">
    <property type="entry name" value="CYCLOINULO-OLIGOSACCHARIDE FRUCTANOTRANSFERASE-RELATED"/>
    <property type="match status" value="1"/>
</dbReference>
<comment type="caution">
    <text evidence="7">The sequence shown here is derived from an EMBL/GenBank/DDBJ whole genome shotgun (WGS) entry which is preliminary data.</text>
</comment>
<evidence type="ECO:0000256" key="5">
    <source>
        <dbReference type="SAM" id="MobiDB-lite"/>
    </source>
</evidence>
<feature type="region of interest" description="Disordered" evidence="5">
    <location>
        <begin position="68"/>
        <end position="97"/>
    </location>
</feature>
<keyword evidence="2 4" id="KW-0479">Metal-binding</keyword>
<name>A0A512MGU0_9BACT</name>
<keyword evidence="3 4" id="KW-0408">Iron</keyword>
<dbReference type="OrthoDB" id="9809746at2"/>
<dbReference type="InterPro" id="IPR036909">
    <property type="entry name" value="Cyt_c-like_dom_sf"/>
</dbReference>
<evidence type="ECO:0000259" key="6">
    <source>
        <dbReference type="PROSITE" id="PS51007"/>
    </source>
</evidence>
<keyword evidence="1 4" id="KW-0349">Heme</keyword>
<reference evidence="7 8" key="1">
    <citation type="submission" date="2019-07" db="EMBL/GenBank/DDBJ databases">
        <title>Whole genome shotgun sequence of Brevifollis gellanilyticus NBRC 108608.</title>
        <authorList>
            <person name="Hosoyama A."/>
            <person name="Uohara A."/>
            <person name="Ohji S."/>
            <person name="Ichikawa N."/>
        </authorList>
    </citation>
    <scope>NUCLEOTIDE SEQUENCE [LARGE SCALE GENOMIC DNA]</scope>
    <source>
        <strain evidence="7 8">NBRC 108608</strain>
    </source>
</reference>
<dbReference type="InterPro" id="IPR009056">
    <property type="entry name" value="Cyt_c-like_dom"/>
</dbReference>
<evidence type="ECO:0000313" key="7">
    <source>
        <dbReference type="EMBL" id="GEP45948.1"/>
    </source>
</evidence>
<dbReference type="Pfam" id="PF07635">
    <property type="entry name" value="PSCyt1"/>
    <property type="match status" value="1"/>
</dbReference>
<dbReference type="PROSITE" id="PS51007">
    <property type="entry name" value="CYTC"/>
    <property type="match status" value="1"/>
</dbReference>
<evidence type="ECO:0000256" key="4">
    <source>
        <dbReference type="PROSITE-ProRule" id="PRU00433"/>
    </source>
</evidence>
<dbReference type="AlphaFoldDB" id="A0A512MGU0"/>
<accession>A0A512MGU0</accession>
<feature type="domain" description="Cytochrome c" evidence="6">
    <location>
        <begin position="20"/>
        <end position="114"/>
    </location>
</feature>
<evidence type="ECO:0000256" key="3">
    <source>
        <dbReference type="ARBA" id="ARBA00023004"/>
    </source>
</evidence>
<dbReference type="SUPFAM" id="SSF46626">
    <property type="entry name" value="Cytochrome c"/>
    <property type="match status" value="1"/>
</dbReference>
<protein>
    <recommendedName>
        <fullName evidence="6">Cytochrome c domain-containing protein</fullName>
    </recommendedName>
</protein>
<dbReference type="Proteomes" id="UP000321577">
    <property type="component" value="Unassembled WGS sequence"/>
</dbReference>
<keyword evidence="8" id="KW-1185">Reference proteome</keyword>
<dbReference type="GO" id="GO:0020037">
    <property type="term" value="F:heme binding"/>
    <property type="evidence" value="ECO:0007669"/>
    <property type="project" value="InterPro"/>
</dbReference>
<dbReference type="GO" id="GO:0046872">
    <property type="term" value="F:metal ion binding"/>
    <property type="evidence" value="ECO:0007669"/>
    <property type="project" value="UniProtKB-KW"/>
</dbReference>
<gene>
    <name evidence="7" type="ORF">BGE01nite_52390</name>
</gene>
<evidence type="ECO:0000313" key="8">
    <source>
        <dbReference type="Proteomes" id="UP000321577"/>
    </source>
</evidence>
<proteinExistence type="predicted"/>
<organism evidence="7 8">
    <name type="scientific">Brevifollis gellanilyticus</name>
    <dbReference type="NCBI Taxonomy" id="748831"/>
    <lineage>
        <taxon>Bacteria</taxon>
        <taxon>Pseudomonadati</taxon>
        <taxon>Verrucomicrobiota</taxon>
        <taxon>Verrucomicrobiia</taxon>
        <taxon>Verrucomicrobiales</taxon>
        <taxon>Verrucomicrobiaceae</taxon>
    </lineage>
</organism>